<dbReference type="EMBL" id="NGQC01000018">
    <property type="protein sequence ID" value="OYT04701.1"/>
    <property type="molecule type" value="Genomic_DNA"/>
</dbReference>
<feature type="transmembrane region" description="Helical" evidence="7">
    <location>
        <begin position="326"/>
        <end position="344"/>
    </location>
</feature>
<keyword evidence="9" id="KW-0012">Acyltransferase</keyword>
<dbReference type="InterPro" id="IPR002656">
    <property type="entry name" value="Acyl_transf_3_dom"/>
</dbReference>
<sequence length="355" mass="41506">MLNSKRLHYIDVLNCIAIFFVLVLHSSQLAFSGNANYSNYITALVLQSLCIPAVYIFFMNSGATLLDYRKKYSTKTFLIKRFKRVVIPFFVWSIIYYLYDIKHRAYPGPSLHPNPSITDFINSFASNNINNLFWFFYTIIALYLVAPIFSVLVDEHKKTLFAIVIANFIFIDCFTYISKLTGLKINNDYLTQPLLTSDFLGFFIIGYLIKENFFNRKGENWLIIIGMVTLMLSIINDLTLKKVHMLNNIGNFLYSIALYLLVKRIVEFLYKYKSYQFKLFGILSGVSLGIYIIHPIFYEAIYKYVFHVTPDNWPEFVQLMNNPYEIFLVPIVSYIILSIVIVLLKKNKFVRMIIP</sequence>
<feature type="transmembrane region" description="Helical" evidence="7">
    <location>
        <begin position="160"/>
        <end position="177"/>
    </location>
</feature>
<comment type="caution">
    <text evidence="9">The sequence shown here is derived from an EMBL/GenBank/DDBJ whole genome shotgun (WGS) entry which is preliminary data.</text>
</comment>
<proteinExistence type="inferred from homology"/>
<feature type="transmembrane region" description="Helical" evidence="7">
    <location>
        <begin position="252"/>
        <end position="270"/>
    </location>
</feature>
<comment type="similarity">
    <text evidence="2">Belongs to the acyltransferase 3 family.</text>
</comment>
<dbReference type="GO" id="GO:0009246">
    <property type="term" value="P:enterobacterial common antigen biosynthetic process"/>
    <property type="evidence" value="ECO:0007669"/>
    <property type="project" value="TreeGrafter"/>
</dbReference>
<reference evidence="10" key="1">
    <citation type="submission" date="2017-05" db="EMBL/GenBank/DDBJ databases">
        <authorList>
            <person name="Lin X.B."/>
            <person name="Stothard P."/>
            <person name="Tasseva G."/>
            <person name="Walter J."/>
        </authorList>
    </citation>
    <scope>NUCLEOTIDE SEQUENCE [LARGE SCALE GENOMIC DNA]</scope>
    <source>
        <strain evidence="10">103v</strain>
    </source>
</reference>
<dbReference type="Proteomes" id="UP000216122">
    <property type="component" value="Unassembled WGS sequence"/>
</dbReference>
<dbReference type="PANTHER" id="PTHR40074">
    <property type="entry name" value="O-ACETYLTRANSFERASE WECH"/>
    <property type="match status" value="1"/>
</dbReference>
<reference evidence="9 10" key="2">
    <citation type="submission" date="2017-09" db="EMBL/GenBank/DDBJ databases">
        <title>Tripartite evolution among Lactobacillus johnsonii, Lactobacillus taiwanensis, Lactobacillus reuteri and their rodent host.</title>
        <authorList>
            <person name="Wang T."/>
            <person name="Knowles S."/>
            <person name="Cheng C."/>
        </authorList>
    </citation>
    <scope>NUCLEOTIDE SEQUENCE [LARGE SCALE GENOMIC DNA]</scope>
    <source>
        <strain evidence="9 10">103v</strain>
    </source>
</reference>
<keyword evidence="5 7" id="KW-1133">Transmembrane helix</keyword>
<protein>
    <submittedName>
        <fullName evidence="9">Acyltransferase</fullName>
    </submittedName>
</protein>
<evidence type="ECO:0000256" key="1">
    <source>
        <dbReference type="ARBA" id="ARBA00004651"/>
    </source>
</evidence>
<keyword evidence="3" id="KW-1003">Cell membrane</keyword>
<dbReference type="GO" id="GO:0016413">
    <property type="term" value="F:O-acetyltransferase activity"/>
    <property type="evidence" value="ECO:0007669"/>
    <property type="project" value="TreeGrafter"/>
</dbReference>
<evidence type="ECO:0000256" key="7">
    <source>
        <dbReference type="SAM" id="Phobius"/>
    </source>
</evidence>
<organism evidence="9 10">
    <name type="scientific">Limosilactobacillus reuteri</name>
    <name type="common">Lactobacillus reuteri</name>
    <dbReference type="NCBI Taxonomy" id="1598"/>
    <lineage>
        <taxon>Bacteria</taxon>
        <taxon>Bacillati</taxon>
        <taxon>Bacillota</taxon>
        <taxon>Bacilli</taxon>
        <taxon>Lactobacillales</taxon>
        <taxon>Lactobacillaceae</taxon>
        <taxon>Limosilactobacillus</taxon>
    </lineage>
</organism>
<feature type="transmembrane region" description="Helical" evidence="7">
    <location>
        <begin position="37"/>
        <end position="60"/>
    </location>
</feature>
<accession>A0A256VMC2</accession>
<evidence type="ECO:0000259" key="8">
    <source>
        <dbReference type="Pfam" id="PF01757"/>
    </source>
</evidence>
<feature type="domain" description="Acyltransferase 3" evidence="8">
    <location>
        <begin position="8"/>
        <end position="342"/>
    </location>
</feature>
<dbReference type="AlphaFoldDB" id="A0A256VMC2"/>
<name>A0A256VMC2_LIMRT</name>
<feature type="transmembrane region" description="Helical" evidence="7">
    <location>
        <begin position="12"/>
        <end position="31"/>
    </location>
</feature>
<gene>
    <name evidence="9" type="ORF">CBG21_01705</name>
</gene>
<feature type="transmembrane region" description="Helical" evidence="7">
    <location>
        <begin position="132"/>
        <end position="153"/>
    </location>
</feature>
<evidence type="ECO:0000256" key="2">
    <source>
        <dbReference type="ARBA" id="ARBA00007400"/>
    </source>
</evidence>
<keyword evidence="9" id="KW-0808">Transferase</keyword>
<feature type="transmembrane region" description="Helical" evidence="7">
    <location>
        <begin position="221"/>
        <end position="240"/>
    </location>
</feature>
<evidence type="ECO:0000256" key="5">
    <source>
        <dbReference type="ARBA" id="ARBA00022989"/>
    </source>
</evidence>
<dbReference type="Pfam" id="PF01757">
    <property type="entry name" value="Acyl_transf_3"/>
    <property type="match status" value="1"/>
</dbReference>
<evidence type="ECO:0000256" key="3">
    <source>
        <dbReference type="ARBA" id="ARBA00022475"/>
    </source>
</evidence>
<keyword evidence="4 7" id="KW-0812">Transmembrane</keyword>
<dbReference type="RefSeq" id="WP_019252551.1">
    <property type="nucleotide sequence ID" value="NZ_JAJGTR010000056.1"/>
</dbReference>
<evidence type="ECO:0000313" key="9">
    <source>
        <dbReference type="EMBL" id="OYT04701.1"/>
    </source>
</evidence>
<dbReference type="GO" id="GO:0005886">
    <property type="term" value="C:plasma membrane"/>
    <property type="evidence" value="ECO:0007669"/>
    <property type="project" value="UniProtKB-SubCell"/>
</dbReference>
<comment type="subcellular location">
    <subcellularLocation>
        <location evidence="1">Cell membrane</location>
        <topology evidence="1">Multi-pass membrane protein</topology>
    </subcellularLocation>
</comment>
<dbReference type="PANTHER" id="PTHR40074:SF2">
    <property type="entry name" value="O-ACETYLTRANSFERASE WECH"/>
    <property type="match status" value="1"/>
</dbReference>
<feature type="transmembrane region" description="Helical" evidence="7">
    <location>
        <begin position="81"/>
        <end position="99"/>
    </location>
</feature>
<evidence type="ECO:0000313" key="10">
    <source>
        <dbReference type="Proteomes" id="UP000216122"/>
    </source>
</evidence>
<feature type="transmembrane region" description="Helical" evidence="7">
    <location>
        <begin position="282"/>
        <end position="306"/>
    </location>
</feature>
<keyword evidence="6 7" id="KW-0472">Membrane</keyword>
<evidence type="ECO:0000256" key="4">
    <source>
        <dbReference type="ARBA" id="ARBA00022692"/>
    </source>
</evidence>
<feature type="transmembrane region" description="Helical" evidence="7">
    <location>
        <begin position="189"/>
        <end position="209"/>
    </location>
</feature>
<evidence type="ECO:0000256" key="6">
    <source>
        <dbReference type="ARBA" id="ARBA00023136"/>
    </source>
</evidence>